<comment type="caution">
    <text evidence="3">The sequence shown here is derived from an EMBL/GenBank/DDBJ whole genome shotgun (WGS) entry which is preliminary data.</text>
</comment>
<dbReference type="PANTHER" id="PTHR12558:SF13">
    <property type="entry name" value="CELL DIVISION CYCLE PROTEIN 27 HOMOLOG"/>
    <property type="match status" value="1"/>
</dbReference>
<dbReference type="SUPFAM" id="SSF48452">
    <property type="entry name" value="TPR-like"/>
    <property type="match status" value="2"/>
</dbReference>
<dbReference type="Gene3D" id="1.25.40.10">
    <property type="entry name" value="Tetratricopeptide repeat domain"/>
    <property type="match status" value="4"/>
</dbReference>
<evidence type="ECO:0000256" key="1">
    <source>
        <dbReference type="PROSITE-ProRule" id="PRU00339"/>
    </source>
</evidence>
<keyword evidence="4" id="KW-1185">Reference proteome</keyword>
<dbReference type="Proteomes" id="UP000280296">
    <property type="component" value="Unassembled WGS sequence"/>
</dbReference>
<dbReference type="InterPro" id="IPR019734">
    <property type="entry name" value="TPR_rpt"/>
</dbReference>
<dbReference type="AlphaFoldDB" id="A0A432MQA7"/>
<dbReference type="SMART" id="SM00028">
    <property type="entry name" value="TPR"/>
    <property type="match status" value="5"/>
</dbReference>
<dbReference type="EMBL" id="RYZH01000003">
    <property type="protein sequence ID" value="RUL89246.1"/>
    <property type="molecule type" value="Genomic_DNA"/>
</dbReference>
<gene>
    <name evidence="3" type="ORF">TsocGM_02165</name>
</gene>
<reference evidence="3 4" key="2">
    <citation type="submission" date="2019-01" db="EMBL/GenBank/DDBJ databases">
        <title>Tautonia sociabilis, a novel thermotolerant planctomycete of Isosphaeraceae family, isolated from a 4000 m deep subterranean habitat.</title>
        <authorList>
            <person name="Kovaleva O.L."/>
            <person name="Elcheninov A.G."/>
            <person name="Van Heerden E."/>
            <person name="Toshchakov S.V."/>
            <person name="Novikov A."/>
            <person name="Bonch-Osmolovskaya E.A."/>
            <person name="Kublanov I.V."/>
        </authorList>
    </citation>
    <scope>NUCLEOTIDE SEQUENCE [LARGE SCALE GENOMIC DNA]</scope>
    <source>
        <strain evidence="3 4">GM2012</strain>
    </source>
</reference>
<dbReference type="RefSeq" id="WP_126723682.1">
    <property type="nucleotide sequence ID" value="NZ_RYZH01000003.1"/>
</dbReference>
<accession>A0A432MQA7</accession>
<protein>
    <submittedName>
        <fullName evidence="3">Tetratricopeptide repeat protein</fullName>
    </submittedName>
</protein>
<evidence type="ECO:0000313" key="4">
    <source>
        <dbReference type="Proteomes" id="UP000280296"/>
    </source>
</evidence>
<keyword evidence="1" id="KW-0802">TPR repeat</keyword>
<dbReference type="Pfam" id="PF13432">
    <property type="entry name" value="TPR_16"/>
    <property type="match status" value="1"/>
</dbReference>
<reference evidence="3 4" key="1">
    <citation type="submission" date="2018-12" db="EMBL/GenBank/DDBJ databases">
        <authorList>
            <person name="Toschakov S.V."/>
        </authorList>
    </citation>
    <scope>NUCLEOTIDE SEQUENCE [LARGE SCALE GENOMIC DNA]</scope>
    <source>
        <strain evidence="3 4">GM2012</strain>
    </source>
</reference>
<feature type="region of interest" description="Disordered" evidence="2">
    <location>
        <begin position="199"/>
        <end position="248"/>
    </location>
</feature>
<dbReference type="InterPro" id="IPR011990">
    <property type="entry name" value="TPR-like_helical_dom_sf"/>
</dbReference>
<feature type="repeat" description="TPR" evidence="1">
    <location>
        <begin position="15"/>
        <end position="48"/>
    </location>
</feature>
<name>A0A432MQA7_9BACT</name>
<proteinExistence type="predicted"/>
<dbReference type="OrthoDB" id="212218at2"/>
<evidence type="ECO:0000256" key="2">
    <source>
        <dbReference type="SAM" id="MobiDB-lite"/>
    </source>
</evidence>
<dbReference type="PROSITE" id="PS50005">
    <property type="entry name" value="TPR"/>
    <property type="match status" value="1"/>
</dbReference>
<dbReference type="Pfam" id="PF13428">
    <property type="entry name" value="TPR_14"/>
    <property type="match status" value="1"/>
</dbReference>
<organism evidence="3 4">
    <name type="scientific">Tautonia sociabilis</name>
    <dbReference type="NCBI Taxonomy" id="2080755"/>
    <lineage>
        <taxon>Bacteria</taxon>
        <taxon>Pseudomonadati</taxon>
        <taxon>Planctomycetota</taxon>
        <taxon>Planctomycetia</taxon>
        <taxon>Isosphaerales</taxon>
        <taxon>Isosphaeraceae</taxon>
        <taxon>Tautonia</taxon>
    </lineage>
</organism>
<dbReference type="PANTHER" id="PTHR12558">
    <property type="entry name" value="CELL DIVISION CYCLE 16,23,27"/>
    <property type="match status" value="1"/>
</dbReference>
<dbReference type="Pfam" id="PF13181">
    <property type="entry name" value="TPR_8"/>
    <property type="match status" value="1"/>
</dbReference>
<evidence type="ECO:0000313" key="3">
    <source>
        <dbReference type="EMBL" id="RUL89246.1"/>
    </source>
</evidence>
<sequence>MDSVPQPDEKDTQRAEALFKYGNDAAAKGNLPYAIDMYTNALKIAPLEVKYRQALRAVQRKKFHNDPAKVGMFAGAKLQPIRLKIKASKSRSHWVEALEHCEEAFLINPWDVATSRDLAEAAEQLGSRPLARWALESVQAQAAEDVSFWKHMAHVYALCEEFPRAILCWERIKKISPGDEEATHQIHALSASGLIHGSGLHEQIQRAEPPGRAGPEPSEEPESVRQRQALTPEQRFANEVKNDPARPGPYLELAEHYRQQDRLDEARDILARGLQALPDHPTLRDSYAEVQIARLRKAIDGLKAHLRDHPDDLESKTRLEKLSAKLSDYELAEYRRRVAARPDDPQLRFELARCLAGAGQHEAAIPEFQAARSAPGLKVQALVGAGGSFEATGVPKLAERSYAEALKLVDPEDQETLNELHYRLGRVSEQLGNLEAAESHYNEVAANNFGYRDVAQRLRSLNQRMSS</sequence>